<feature type="non-terminal residue" evidence="1">
    <location>
        <position position="57"/>
    </location>
</feature>
<gene>
    <name evidence="1" type="ORF">METZ01_LOCUS275618</name>
</gene>
<organism evidence="1">
    <name type="scientific">marine metagenome</name>
    <dbReference type="NCBI Taxonomy" id="408172"/>
    <lineage>
        <taxon>unclassified sequences</taxon>
        <taxon>metagenomes</taxon>
        <taxon>ecological metagenomes</taxon>
    </lineage>
</organism>
<evidence type="ECO:0000313" key="1">
    <source>
        <dbReference type="EMBL" id="SVC22764.1"/>
    </source>
</evidence>
<dbReference type="EMBL" id="UINC01080119">
    <property type="protein sequence ID" value="SVC22764.1"/>
    <property type="molecule type" value="Genomic_DNA"/>
</dbReference>
<sequence length="57" mass="6454">MNNFSDFHTVQDLKFDVQKLQEALKQVLKIKSYDNANGIKNFAAICLNQIPGKPEST</sequence>
<dbReference type="AlphaFoldDB" id="A0A382KCQ6"/>
<name>A0A382KCQ6_9ZZZZ</name>
<proteinExistence type="predicted"/>
<protein>
    <submittedName>
        <fullName evidence="1">Uncharacterized protein</fullName>
    </submittedName>
</protein>
<reference evidence="1" key="1">
    <citation type="submission" date="2018-05" db="EMBL/GenBank/DDBJ databases">
        <authorList>
            <person name="Lanie J.A."/>
            <person name="Ng W.-L."/>
            <person name="Kazmierczak K.M."/>
            <person name="Andrzejewski T.M."/>
            <person name="Davidsen T.M."/>
            <person name="Wayne K.J."/>
            <person name="Tettelin H."/>
            <person name="Glass J.I."/>
            <person name="Rusch D."/>
            <person name="Podicherti R."/>
            <person name="Tsui H.-C.T."/>
            <person name="Winkler M.E."/>
        </authorList>
    </citation>
    <scope>NUCLEOTIDE SEQUENCE</scope>
</reference>
<accession>A0A382KCQ6</accession>